<keyword evidence="6 7" id="KW-0862">Zinc</keyword>
<comment type="subcellular location">
    <subcellularLocation>
        <location evidence="1">Cytoplasm</location>
    </subcellularLocation>
</comment>
<dbReference type="SUPFAM" id="SSF49599">
    <property type="entry name" value="TRAF domain-like"/>
    <property type="match status" value="1"/>
</dbReference>
<feature type="domain" description="TRAF-type" evidence="10">
    <location>
        <begin position="130"/>
        <end position="185"/>
    </location>
</feature>
<evidence type="ECO:0000256" key="5">
    <source>
        <dbReference type="ARBA" id="ARBA00022771"/>
    </source>
</evidence>
<dbReference type="AlphaFoldDB" id="A0A819VZX8"/>
<dbReference type="Proteomes" id="UP000663866">
    <property type="component" value="Unassembled WGS sequence"/>
</dbReference>
<evidence type="ECO:0000259" key="10">
    <source>
        <dbReference type="PROSITE" id="PS50145"/>
    </source>
</evidence>
<dbReference type="PROSITE" id="PS50144">
    <property type="entry name" value="MATH"/>
    <property type="match status" value="1"/>
</dbReference>
<dbReference type="Pfam" id="PF21355">
    <property type="entry name" value="TRAF-mep_MATH"/>
    <property type="match status" value="1"/>
</dbReference>
<evidence type="ECO:0000259" key="8">
    <source>
        <dbReference type="PROSITE" id="PS50089"/>
    </source>
</evidence>
<dbReference type="GO" id="GO:0008270">
    <property type="term" value="F:zinc ion binding"/>
    <property type="evidence" value="ECO:0007669"/>
    <property type="project" value="UniProtKB-KW"/>
</dbReference>
<organism evidence="11 12">
    <name type="scientific">Rotaria magnacalcarata</name>
    <dbReference type="NCBI Taxonomy" id="392030"/>
    <lineage>
        <taxon>Eukaryota</taxon>
        <taxon>Metazoa</taxon>
        <taxon>Spiralia</taxon>
        <taxon>Gnathifera</taxon>
        <taxon>Rotifera</taxon>
        <taxon>Eurotatoria</taxon>
        <taxon>Bdelloidea</taxon>
        <taxon>Philodinida</taxon>
        <taxon>Philodinidae</taxon>
        <taxon>Rotaria</taxon>
    </lineage>
</organism>
<keyword evidence="3 7" id="KW-0479">Metal-binding</keyword>
<keyword evidence="4" id="KW-0677">Repeat</keyword>
<evidence type="ECO:0000256" key="7">
    <source>
        <dbReference type="PROSITE-ProRule" id="PRU00207"/>
    </source>
</evidence>
<dbReference type="InterPro" id="IPR001293">
    <property type="entry name" value="Znf_TRAF"/>
</dbReference>
<keyword evidence="5 7" id="KW-0863">Zinc-finger</keyword>
<feature type="domain" description="MATH" evidence="9">
    <location>
        <begin position="272"/>
        <end position="421"/>
    </location>
</feature>
<dbReference type="InterPro" id="IPR049342">
    <property type="entry name" value="TRAF1-6_MATH_dom"/>
</dbReference>
<gene>
    <name evidence="11" type="ORF">OVN521_LOCUS21803</name>
</gene>
<dbReference type="InterPro" id="IPR002083">
    <property type="entry name" value="MATH/TRAF_dom"/>
</dbReference>
<accession>A0A819VZX8</accession>
<dbReference type="Gene3D" id="3.30.40.10">
    <property type="entry name" value="Zinc/RING finger domain, C3HC4 (zinc finger)"/>
    <property type="match status" value="2"/>
</dbReference>
<evidence type="ECO:0000313" key="11">
    <source>
        <dbReference type="EMBL" id="CAF4117889.1"/>
    </source>
</evidence>
<comment type="caution">
    <text evidence="11">The sequence shown here is derived from an EMBL/GenBank/DDBJ whole genome shotgun (WGS) entry which is preliminary data.</text>
</comment>
<evidence type="ECO:0000313" key="12">
    <source>
        <dbReference type="Proteomes" id="UP000663866"/>
    </source>
</evidence>
<keyword evidence="2" id="KW-0963">Cytoplasm</keyword>
<keyword evidence="12" id="KW-1185">Reference proteome</keyword>
<dbReference type="Pfam" id="PF00097">
    <property type="entry name" value="zf-C3HC4"/>
    <property type="match status" value="1"/>
</dbReference>
<dbReference type="PANTHER" id="PTHR10131">
    <property type="entry name" value="TNF RECEPTOR ASSOCIATED FACTOR"/>
    <property type="match status" value="1"/>
</dbReference>
<name>A0A819VZX8_9BILA</name>
<dbReference type="PIRSF" id="PIRSF015614">
    <property type="entry name" value="TRAF"/>
    <property type="match status" value="1"/>
</dbReference>
<dbReference type="Gene3D" id="2.60.210.10">
    <property type="entry name" value="Apoptosis, Tumor Necrosis Factor Receptor Associated Protein 2, Chain A"/>
    <property type="match status" value="1"/>
</dbReference>
<sequence>MFNCCERNMKKCFFPESKYLFKISDINDLSLNTTSPISNVFICSSCHHLLVEPKFSTCGHRYCSHCIEKMIESQSSAICSANNCGQMIKNNEIYPDFAVENNLNILTNIVCHNETKGCSWKGNYVSYRDHSKTCKFDTLQCSHCSIYLTNEFTQKEHLSSCPEMLVPCVFKNFGCDTMIRQKLIQNHVQSSLVKHLQLLTDFIPTFIIKNLQDKSSQNKSINEDKNEDLCREQKSLKKDILGHSNLFNEEYNKCMKYFFDKSELLASFIHCHGTYLWCIDEIDRLYREAKGATFKAQLVESSPFYTSTYGYKLGLKLFLNGDLDGFNKFLSLHITVMKGNYDPLLNWPFQYSIIICLYDMSEQHHHVIHTIKPKEYDECFKQPQADTNPYVQITNFCPLELVFGKQYAYVQNDKMFIKIFISFEKYNENVIKQWIEIQSNGYPVNKELEILEALHKQE</sequence>
<dbReference type="InterPro" id="IPR012227">
    <property type="entry name" value="TNF_rcpt-assoc_TRAF_met"/>
</dbReference>
<dbReference type="PROSITE" id="PS50089">
    <property type="entry name" value="ZF_RING_2"/>
    <property type="match status" value="1"/>
</dbReference>
<dbReference type="InterPro" id="IPR008974">
    <property type="entry name" value="TRAF-like"/>
</dbReference>
<evidence type="ECO:0000259" key="9">
    <source>
        <dbReference type="PROSITE" id="PS50144"/>
    </source>
</evidence>
<proteinExistence type="predicted"/>
<feature type="zinc finger region" description="TRAF-type" evidence="7">
    <location>
        <begin position="130"/>
        <end position="185"/>
    </location>
</feature>
<dbReference type="SUPFAM" id="SSF57850">
    <property type="entry name" value="RING/U-box"/>
    <property type="match status" value="1"/>
</dbReference>
<evidence type="ECO:0008006" key="13">
    <source>
        <dbReference type="Google" id="ProtNLM"/>
    </source>
</evidence>
<reference evidence="11" key="1">
    <citation type="submission" date="2021-02" db="EMBL/GenBank/DDBJ databases">
        <authorList>
            <person name="Nowell W R."/>
        </authorList>
    </citation>
    <scope>NUCLEOTIDE SEQUENCE</scope>
</reference>
<dbReference type="GO" id="GO:0042981">
    <property type="term" value="P:regulation of apoptotic process"/>
    <property type="evidence" value="ECO:0007669"/>
    <property type="project" value="InterPro"/>
</dbReference>
<dbReference type="PROSITE" id="PS50145">
    <property type="entry name" value="ZF_TRAF"/>
    <property type="match status" value="1"/>
</dbReference>
<dbReference type="InterPro" id="IPR013083">
    <property type="entry name" value="Znf_RING/FYVE/PHD"/>
</dbReference>
<dbReference type="EMBL" id="CAJOBG010004599">
    <property type="protein sequence ID" value="CAF4117889.1"/>
    <property type="molecule type" value="Genomic_DNA"/>
</dbReference>
<feature type="domain" description="RING-type" evidence="8">
    <location>
        <begin position="43"/>
        <end position="83"/>
    </location>
</feature>
<dbReference type="PANTHER" id="PTHR10131:SF94">
    <property type="entry name" value="TNF RECEPTOR-ASSOCIATED FACTOR 4"/>
    <property type="match status" value="1"/>
</dbReference>
<dbReference type="InterPro" id="IPR001841">
    <property type="entry name" value="Znf_RING"/>
</dbReference>
<dbReference type="PROSITE" id="PS00518">
    <property type="entry name" value="ZF_RING_1"/>
    <property type="match status" value="1"/>
</dbReference>
<dbReference type="InterPro" id="IPR018957">
    <property type="entry name" value="Znf_C3HC4_RING-type"/>
</dbReference>
<dbReference type="GO" id="GO:0007165">
    <property type="term" value="P:signal transduction"/>
    <property type="evidence" value="ECO:0007669"/>
    <property type="project" value="InterPro"/>
</dbReference>
<evidence type="ECO:0000256" key="6">
    <source>
        <dbReference type="ARBA" id="ARBA00022833"/>
    </source>
</evidence>
<evidence type="ECO:0000256" key="3">
    <source>
        <dbReference type="ARBA" id="ARBA00022723"/>
    </source>
</evidence>
<evidence type="ECO:0000256" key="1">
    <source>
        <dbReference type="ARBA" id="ARBA00004496"/>
    </source>
</evidence>
<dbReference type="InterPro" id="IPR017907">
    <property type="entry name" value="Znf_RING_CS"/>
</dbReference>
<protein>
    <recommendedName>
        <fullName evidence="13">TNF receptor-associated factor</fullName>
    </recommendedName>
</protein>
<dbReference type="GO" id="GO:0043122">
    <property type="term" value="P:regulation of canonical NF-kappaB signal transduction"/>
    <property type="evidence" value="ECO:0007669"/>
    <property type="project" value="TreeGrafter"/>
</dbReference>
<dbReference type="Pfam" id="PF02176">
    <property type="entry name" value="zf-TRAF"/>
    <property type="match status" value="1"/>
</dbReference>
<evidence type="ECO:0000256" key="4">
    <source>
        <dbReference type="ARBA" id="ARBA00022737"/>
    </source>
</evidence>
<dbReference type="GO" id="GO:0005737">
    <property type="term" value="C:cytoplasm"/>
    <property type="evidence" value="ECO:0007669"/>
    <property type="project" value="UniProtKB-SubCell"/>
</dbReference>
<evidence type="ECO:0000256" key="2">
    <source>
        <dbReference type="ARBA" id="ARBA00022490"/>
    </source>
</evidence>